<evidence type="ECO:0000256" key="1">
    <source>
        <dbReference type="ARBA" id="ARBA00001946"/>
    </source>
</evidence>
<evidence type="ECO:0000313" key="6">
    <source>
        <dbReference type="Proteomes" id="UP000048965"/>
    </source>
</evidence>
<evidence type="ECO:0000313" key="5">
    <source>
        <dbReference type="EMBL" id="GAO09280.1"/>
    </source>
</evidence>
<dbReference type="SFLD" id="SFLDG01129">
    <property type="entry name" value="C1.5:_HAD__Beta-PGM__Phosphata"/>
    <property type="match status" value="1"/>
</dbReference>
<evidence type="ECO:0000256" key="2">
    <source>
        <dbReference type="ARBA" id="ARBA00006171"/>
    </source>
</evidence>
<sequence>MRFRPLGRLVGMRYDLVIFDNDGVLVDSEAISNRILAGYLTELGHLTSYEDSLRDYMGGAMHRIHEVVLQRSGKRLPAEFDESFHARVFDEFRRRLEPVAGVCEVLEKLAADGVPYCVGSSGSHERIRVALTKTGLWERFAEAGGGAGERIFSSQDVGRGKPAPDLFLYAAQEMGVAPERCAVVEDSPLGVRAAVAAGMDVYGFTAMTPAEKLTEAGATALFAHMAELPALLQ</sequence>
<keyword evidence="6" id="KW-1185">Reference proteome</keyword>
<protein>
    <submittedName>
        <fullName evidence="5">Putative phosphatase</fullName>
    </submittedName>
</protein>
<dbReference type="CDD" id="cd07526">
    <property type="entry name" value="HAD_BPGM_like"/>
    <property type="match status" value="1"/>
</dbReference>
<evidence type="ECO:0000256" key="3">
    <source>
        <dbReference type="ARBA" id="ARBA00022723"/>
    </source>
</evidence>
<reference evidence="6" key="1">
    <citation type="submission" date="2014-09" db="EMBL/GenBank/DDBJ databases">
        <title>Whole genome shotgun sequence of Streptomyces sp. NBRC 110027.</title>
        <authorList>
            <person name="Komaki H."/>
            <person name="Ichikawa N."/>
            <person name="Katano-Makiyama Y."/>
            <person name="Hosoyama A."/>
            <person name="Hashimoto M."/>
            <person name="Uohara A."/>
            <person name="Kitahashi Y."/>
            <person name="Ohji S."/>
            <person name="Kimura A."/>
            <person name="Yamazoe A."/>
            <person name="Igarashi Y."/>
            <person name="Fujita N."/>
        </authorList>
    </citation>
    <scope>NUCLEOTIDE SEQUENCE [LARGE SCALE GENOMIC DNA]</scope>
    <source>
        <strain evidence="6">NBRC 110027</strain>
    </source>
</reference>
<dbReference type="AlphaFoldDB" id="A0A0P4R7R8"/>
<dbReference type="SFLD" id="SFLDS00003">
    <property type="entry name" value="Haloacid_Dehalogenase"/>
    <property type="match status" value="1"/>
</dbReference>
<dbReference type="EMBL" id="BBNO01000005">
    <property type="protein sequence ID" value="GAO09280.1"/>
    <property type="molecule type" value="Genomic_DNA"/>
</dbReference>
<dbReference type="InterPro" id="IPR036412">
    <property type="entry name" value="HAD-like_sf"/>
</dbReference>
<organism evidence="5 6">
    <name type="scientific">Streptomyces lydicamycinicus</name>
    <dbReference type="NCBI Taxonomy" id="1546107"/>
    <lineage>
        <taxon>Bacteria</taxon>
        <taxon>Bacillati</taxon>
        <taxon>Actinomycetota</taxon>
        <taxon>Actinomycetes</taxon>
        <taxon>Kitasatosporales</taxon>
        <taxon>Streptomycetaceae</taxon>
        <taxon>Streptomyces</taxon>
    </lineage>
</organism>
<proteinExistence type="inferred from homology"/>
<dbReference type="GO" id="GO:0003824">
    <property type="term" value="F:catalytic activity"/>
    <property type="evidence" value="ECO:0007669"/>
    <property type="project" value="UniProtKB-ARBA"/>
</dbReference>
<dbReference type="GO" id="GO:0046872">
    <property type="term" value="F:metal ion binding"/>
    <property type="evidence" value="ECO:0007669"/>
    <property type="project" value="UniProtKB-KW"/>
</dbReference>
<reference evidence="5 6" key="2">
    <citation type="journal article" date="2015" name="Stand. Genomic Sci.">
        <title>Draft genome sequence of marine-derived Streptomyces sp. TP-A0598, a producer of anti-MRSA antibiotic lydicamycins.</title>
        <authorList>
            <person name="Komaki H."/>
            <person name="Ichikawa N."/>
            <person name="Hosoyama A."/>
            <person name="Fujita N."/>
            <person name="Igarashi Y."/>
        </authorList>
    </citation>
    <scope>NUCLEOTIDE SEQUENCE [LARGE SCALE GENOMIC DNA]</scope>
    <source>
        <strain evidence="5 6">NBRC 110027</strain>
    </source>
</reference>
<comment type="caution">
    <text evidence="5">The sequence shown here is derived from an EMBL/GenBank/DDBJ whole genome shotgun (WGS) entry which is preliminary data.</text>
</comment>
<dbReference type="InterPro" id="IPR006439">
    <property type="entry name" value="HAD-SF_hydro_IA"/>
</dbReference>
<dbReference type="SUPFAM" id="SSF56784">
    <property type="entry name" value="HAD-like"/>
    <property type="match status" value="1"/>
</dbReference>
<comment type="similarity">
    <text evidence="2">Belongs to the HAD-like hydrolase superfamily. CbbY/CbbZ/Gph/YieH family.</text>
</comment>
<dbReference type="InterPro" id="IPR023214">
    <property type="entry name" value="HAD_sf"/>
</dbReference>
<keyword evidence="4" id="KW-0460">Magnesium</keyword>
<name>A0A0P4R7R8_9ACTN</name>
<dbReference type="Gene3D" id="3.40.50.1000">
    <property type="entry name" value="HAD superfamily/HAD-like"/>
    <property type="match status" value="1"/>
</dbReference>
<dbReference type="InterPro" id="IPR051600">
    <property type="entry name" value="Beta-PGM-like"/>
</dbReference>
<comment type="cofactor">
    <cofactor evidence="1">
        <name>Mg(2+)</name>
        <dbReference type="ChEBI" id="CHEBI:18420"/>
    </cofactor>
</comment>
<dbReference type="PANTHER" id="PTHR46193">
    <property type="entry name" value="6-PHOSPHOGLUCONATE PHOSPHATASE"/>
    <property type="match status" value="1"/>
</dbReference>
<dbReference type="InterPro" id="IPR023198">
    <property type="entry name" value="PGP-like_dom2"/>
</dbReference>
<evidence type="ECO:0000256" key="4">
    <source>
        <dbReference type="ARBA" id="ARBA00022842"/>
    </source>
</evidence>
<dbReference type="Proteomes" id="UP000048965">
    <property type="component" value="Unassembled WGS sequence"/>
</dbReference>
<dbReference type="PANTHER" id="PTHR46193:SF10">
    <property type="entry name" value="6-PHOSPHOGLUCONATE PHOSPHATASE"/>
    <property type="match status" value="1"/>
</dbReference>
<gene>
    <name evidence="5" type="ORF">TPA0598_05_00010</name>
</gene>
<accession>A0A0P4R7R8</accession>
<dbReference type="Pfam" id="PF00702">
    <property type="entry name" value="Hydrolase"/>
    <property type="match status" value="1"/>
</dbReference>
<keyword evidence="3" id="KW-0479">Metal-binding</keyword>
<dbReference type="Gene3D" id="1.10.150.240">
    <property type="entry name" value="Putative phosphatase, domain 2"/>
    <property type="match status" value="1"/>
</dbReference>
<dbReference type="NCBIfam" id="TIGR01509">
    <property type="entry name" value="HAD-SF-IA-v3"/>
    <property type="match status" value="1"/>
</dbReference>
<dbReference type="SFLD" id="SFLDG01135">
    <property type="entry name" value="C1.5.6:_HAD__Beta-PGM__Phospha"/>
    <property type="match status" value="1"/>
</dbReference>